<evidence type="ECO:0000256" key="3">
    <source>
        <dbReference type="SAM" id="MobiDB-lite"/>
    </source>
</evidence>
<evidence type="ECO:0000313" key="5">
    <source>
        <dbReference type="EMBL" id="NEC49061.1"/>
    </source>
</evidence>
<evidence type="ECO:0000313" key="6">
    <source>
        <dbReference type="Proteomes" id="UP000471745"/>
    </source>
</evidence>
<dbReference type="Gene3D" id="3.30.750.24">
    <property type="entry name" value="STAS domain"/>
    <property type="match status" value="1"/>
</dbReference>
<dbReference type="GO" id="GO:0043856">
    <property type="term" value="F:anti-sigma factor antagonist activity"/>
    <property type="evidence" value="ECO:0007669"/>
    <property type="project" value="InterPro"/>
</dbReference>
<dbReference type="PROSITE" id="PS50801">
    <property type="entry name" value="STAS"/>
    <property type="match status" value="1"/>
</dbReference>
<evidence type="ECO:0000259" key="4">
    <source>
        <dbReference type="PROSITE" id="PS50801"/>
    </source>
</evidence>
<accession>A0A9X5CIG2</accession>
<dbReference type="Proteomes" id="UP000471745">
    <property type="component" value="Unassembled WGS sequence"/>
</dbReference>
<comment type="similarity">
    <text evidence="1 2">Belongs to the anti-sigma-factor antagonist family.</text>
</comment>
<keyword evidence="6" id="KW-1185">Reference proteome</keyword>
<dbReference type="SUPFAM" id="SSF52091">
    <property type="entry name" value="SpoIIaa-like"/>
    <property type="match status" value="1"/>
</dbReference>
<proteinExistence type="inferred from homology"/>
<dbReference type="NCBIfam" id="TIGR00377">
    <property type="entry name" value="ant_ant_sig"/>
    <property type="match status" value="1"/>
</dbReference>
<evidence type="ECO:0000256" key="1">
    <source>
        <dbReference type="ARBA" id="ARBA00009013"/>
    </source>
</evidence>
<sequence>MLKCSRPRVTCLWGTGVGTGGPPGSSEQAGGDGVVRFEPPPLTRHLRVRRDRGHTVLEFHGEIDIAAAAEIVPHLDLATADPDARVVVDLTHITFFDLSGLRLLHRARHRLTGGRLQLVCVHPLTLRMLRITGLTRLLPPWSTLDSALTAPGSRSGPA</sequence>
<dbReference type="InterPro" id="IPR003658">
    <property type="entry name" value="Anti-sigma_ant"/>
</dbReference>
<organism evidence="5 6">
    <name type="scientific">Actinospica acidiphila</name>
    <dbReference type="NCBI Taxonomy" id="304899"/>
    <lineage>
        <taxon>Bacteria</taxon>
        <taxon>Bacillati</taxon>
        <taxon>Actinomycetota</taxon>
        <taxon>Actinomycetes</taxon>
        <taxon>Catenulisporales</taxon>
        <taxon>Actinospicaceae</taxon>
        <taxon>Actinospica</taxon>
    </lineage>
</organism>
<dbReference type="CDD" id="cd07043">
    <property type="entry name" value="STAS_anti-anti-sigma_factors"/>
    <property type="match status" value="1"/>
</dbReference>
<dbReference type="InterPro" id="IPR002645">
    <property type="entry name" value="STAS_dom"/>
</dbReference>
<name>A0A9X5CIG2_9ACTN</name>
<protein>
    <recommendedName>
        <fullName evidence="2">Anti-sigma factor antagonist</fullName>
    </recommendedName>
</protein>
<dbReference type="EMBL" id="JAAGNA010000375">
    <property type="protein sequence ID" value="NEC49061.1"/>
    <property type="molecule type" value="Genomic_DNA"/>
</dbReference>
<feature type="domain" description="STAS" evidence="4">
    <location>
        <begin position="44"/>
        <end position="151"/>
    </location>
</feature>
<dbReference type="Pfam" id="PF01740">
    <property type="entry name" value="STAS"/>
    <property type="match status" value="1"/>
</dbReference>
<evidence type="ECO:0000256" key="2">
    <source>
        <dbReference type="RuleBase" id="RU003749"/>
    </source>
</evidence>
<dbReference type="PANTHER" id="PTHR33495">
    <property type="entry name" value="ANTI-SIGMA FACTOR ANTAGONIST TM_1081-RELATED-RELATED"/>
    <property type="match status" value="1"/>
</dbReference>
<feature type="region of interest" description="Disordered" evidence="3">
    <location>
        <begin position="15"/>
        <end position="34"/>
    </location>
</feature>
<comment type="caution">
    <text evidence="5">The sequence shown here is derived from an EMBL/GenBank/DDBJ whole genome shotgun (WGS) entry which is preliminary data.</text>
</comment>
<dbReference type="PANTHER" id="PTHR33495:SF2">
    <property type="entry name" value="ANTI-SIGMA FACTOR ANTAGONIST TM_1081-RELATED"/>
    <property type="match status" value="1"/>
</dbReference>
<dbReference type="InterPro" id="IPR036513">
    <property type="entry name" value="STAS_dom_sf"/>
</dbReference>
<gene>
    <name evidence="5" type="ORF">G3I18_10790</name>
</gene>
<dbReference type="AlphaFoldDB" id="A0A9X5CIG2"/>
<reference evidence="5 6" key="1">
    <citation type="submission" date="2020-01" db="EMBL/GenBank/DDBJ databases">
        <title>Insect and environment-associated Actinomycetes.</title>
        <authorList>
            <person name="Currrie C."/>
            <person name="Chevrette M."/>
            <person name="Carlson C."/>
            <person name="Stubbendieck R."/>
            <person name="Wendt-Pienkowski E."/>
        </authorList>
    </citation>
    <scope>NUCLEOTIDE SEQUENCE [LARGE SCALE GENOMIC DNA]</scope>
    <source>
        <strain evidence="5 6">SID8189</strain>
    </source>
</reference>